<sequence length="337" mass="35779">MTGRRVKAAGGALVLALTAGGLIWGFGLRGDDSGEEPADTCRGALAAEEAGTFFGGAELEFGGHTAEWVGQETEFCAAWARGEKAGGVQLKLNIRPSAAHRASGAAENASATPIGFGWNGSFAASRQAEAGVLVDCAALPGDGLLVLAEADQDIEELTDAQVLQVARFATESARRAAKRFGCEGELGQRPSAVDRTPWRTRPVAEAEGTCRDVVRPQDVDRLRLTTVSEKPAGRALTEECSVTLPDEDHHVRLTAYYGPSAEQERYLDGRYPGSVTGAVMESHLCDGALWVAYFKFEEFPRPDREKGVRSTVGRQDAERLLAAFATASGARHGCPVT</sequence>
<accession>A0AAU1LNE1</accession>
<evidence type="ECO:0000313" key="1">
    <source>
        <dbReference type="EMBL" id="WTQ72698.1"/>
    </source>
</evidence>
<evidence type="ECO:0008006" key="2">
    <source>
        <dbReference type="Google" id="ProtNLM"/>
    </source>
</evidence>
<dbReference type="EMBL" id="CP108169">
    <property type="protein sequence ID" value="WTQ72698.1"/>
    <property type="molecule type" value="Genomic_DNA"/>
</dbReference>
<protein>
    <recommendedName>
        <fullName evidence="2">Septum formation-related domain-containing protein</fullName>
    </recommendedName>
</protein>
<dbReference type="AlphaFoldDB" id="A0AAU1LNE1"/>
<gene>
    <name evidence="1" type="ORF">OG222_06225</name>
</gene>
<proteinExistence type="predicted"/>
<reference evidence="1" key="1">
    <citation type="submission" date="2022-10" db="EMBL/GenBank/DDBJ databases">
        <title>The complete genomes of actinobacterial strains from the NBC collection.</title>
        <authorList>
            <person name="Joergensen T.S."/>
            <person name="Alvarez Arevalo M."/>
            <person name="Sterndorff E.B."/>
            <person name="Faurdal D."/>
            <person name="Vuksanovic O."/>
            <person name="Mourched A.-S."/>
            <person name="Charusanti P."/>
            <person name="Shaw S."/>
            <person name="Blin K."/>
            <person name="Weber T."/>
        </authorList>
    </citation>
    <scope>NUCLEOTIDE SEQUENCE</scope>
    <source>
        <strain evidence="1">NBC_00148</strain>
    </source>
</reference>
<name>A0AAU1LNE1_9ACTN</name>
<organism evidence="1">
    <name type="scientific">Streptomyces sp. NBC_00148</name>
    <dbReference type="NCBI Taxonomy" id="2903626"/>
    <lineage>
        <taxon>Bacteria</taxon>
        <taxon>Bacillati</taxon>
        <taxon>Actinomycetota</taxon>
        <taxon>Actinomycetes</taxon>
        <taxon>Kitasatosporales</taxon>
        <taxon>Streptomycetaceae</taxon>
        <taxon>Streptomyces</taxon>
    </lineage>
</organism>